<evidence type="ECO:0000313" key="2">
    <source>
        <dbReference type="Proteomes" id="UP000655225"/>
    </source>
</evidence>
<protein>
    <submittedName>
        <fullName evidence="1">Uncharacterized protein</fullName>
    </submittedName>
</protein>
<sequence>MLDNIINFFPRLLFTFCLLQVLIRFVANLEFFDPSSSVHAVNGLHGYISLLDDCDVQAPNRCAPYRLNFLGYK</sequence>
<comment type="caution">
    <text evidence="1">The sequence shown here is derived from an EMBL/GenBank/DDBJ whole genome shotgun (WGS) entry which is preliminary data.</text>
</comment>
<evidence type="ECO:0000313" key="1">
    <source>
        <dbReference type="EMBL" id="KAF8389096.1"/>
    </source>
</evidence>
<gene>
    <name evidence="1" type="ORF">HHK36_025781</name>
</gene>
<keyword evidence="2" id="KW-1185">Reference proteome</keyword>
<name>A0A834YL56_TETSI</name>
<reference evidence="1 2" key="1">
    <citation type="submission" date="2020-04" db="EMBL/GenBank/DDBJ databases">
        <title>Plant Genome Project.</title>
        <authorList>
            <person name="Zhang R.-G."/>
        </authorList>
    </citation>
    <scope>NUCLEOTIDE SEQUENCE [LARGE SCALE GENOMIC DNA]</scope>
    <source>
        <strain evidence="1">YNK0</strain>
        <tissue evidence="1">Leaf</tissue>
    </source>
</reference>
<accession>A0A834YL56</accession>
<proteinExistence type="predicted"/>
<organism evidence="1 2">
    <name type="scientific">Tetracentron sinense</name>
    <name type="common">Spur-leaf</name>
    <dbReference type="NCBI Taxonomy" id="13715"/>
    <lineage>
        <taxon>Eukaryota</taxon>
        <taxon>Viridiplantae</taxon>
        <taxon>Streptophyta</taxon>
        <taxon>Embryophyta</taxon>
        <taxon>Tracheophyta</taxon>
        <taxon>Spermatophyta</taxon>
        <taxon>Magnoliopsida</taxon>
        <taxon>Trochodendrales</taxon>
        <taxon>Trochodendraceae</taxon>
        <taxon>Tetracentron</taxon>
    </lineage>
</organism>
<dbReference type="EMBL" id="JABCRI010000019">
    <property type="protein sequence ID" value="KAF8389096.1"/>
    <property type="molecule type" value="Genomic_DNA"/>
</dbReference>
<dbReference type="AlphaFoldDB" id="A0A834YL56"/>
<dbReference type="Proteomes" id="UP000655225">
    <property type="component" value="Unassembled WGS sequence"/>
</dbReference>